<dbReference type="PANTHER" id="PTHR43434">
    <property type="entry name" value="PHOSPHOGLYCOLATE PHOSPHATASE"/>
    <property type="match status" value="1"/>
</dbReference>
<dbReference type="GO" id="GO:0008967">
    <property type="term" value="F:phosphoglycolate phosphatase activity"/>
    <property type="evidence" value="ECO:0007669"/>
    <property type="project" value="TreeGrafter"/>
</dbReference>
<sequence length="210" mass="22003">MRFPIVLFDFDGTVVDSGPIILASMKYATVTILGREIPDAELMASVGGPGLEAQMEMFGPGRVEELVTAYRAHNEPLHAELEAFAGMSEVLGALVKQGRRLGVVSAKRRATVMLGFDAVPVGGFFEVIVGGDEVPRQKPAPDGLLLALERLGGRPEDAAYVGDSPFDMQAARSAGLYAVGVEWGGIHTGAALGAADVLITEPSALLEVLA</sequence>
<organism evidence="1">
    <name type="scientific">freshwater metagenome</name>
    <dbReference type="NCBI Taxonomy" id="449393"/>
    <lineage>
        <taxon>unclassified sequences</taxon>
        <taxon>metagenomes</taxon>
        <taxon>ecological metagenomes</taxon>
    </lineage>
</organism>
<dbReference type="InterPro" id="IPR006439">
    <property type="entry name" value="HAD-SF_hydro_IA"/>
</dbReference>
<reference evidence="1" key="1">
    <citation type="submission" date="2020-05" db="EMBL/GenBank/DDBJ databases">
        <authorList>
            <person name="Chiriac C."/>
            <person name="Salcher M."/>
            <person name="Ghai R."/>
            <person name="Kavagutti S V."/>
        </authorList>
    </citation>
    <scope>NUCLEOTIDE SEQUENCE</scope>
</reference>
<dbReference type="InterPro" id="IPR023198">
    <property type="entry name" value="PGP-like_dom2"/>
</dbReference>
<accession>A0A6J6NMT7</accession>
<dbReference type="EMBL" id="CAEZXP010000001">
    <property type="protein sequence ID" value="CAB4687697.1"/>
    <property type="molecule type" value="Genomic_DNA"/>
</dbReference>
<dbReference type="SUPFAM" id="SSF56784">
    <property type="entry name" value="HAD-like"/>
    <property type="match status" value="1"/>
</dbReference>
<dbReference type="PANTHER" id="PTHR43434:SF1">
    <property type="entry name" value="PHOSPHOGLYCOLATE PHOSPHATASE"/>
    <property type="match status" value="1"/>
</dbReference>
<dbReference type="NCBIfam" id="TIGR01549">
    <property type="entry name" value="HAD-SF-IA-v1"/>
    <property type="match status" value="1"/>
</dbReference>
<dbReference type="SFLD" id="SFLDS00003">
    <property type="entry name" value="Haloacid_Dehalogenase"/>
    <property type="match status" value="1"/>
</dbReference>
<dbReference type="GO" id="GO:0006281">
    <property type="term" value="P:DNA repair"/>
    <property type="evidence" value="ECO:0007669"/>
    <property type="project" value="TreeGrafter"/>
</dbReference>
<dbReference type="SFLD" id="SFLDG01129">
    <property type="entry name" value="C1.5:_HAD__Beta-PGM__Phosphata"/>
    <property type="match status" value="1"/>
</dbReference>
<dbReference type="Gene3D" id="1.10.150.240">
    <property type="entry name" value="Putative phosphatase, domain 2"/>
    <property type="match status" value="1"/>
</dbReference>
<dbReference type="GO" id="GO:0005829">
    <property type="term" value="C:cytosol"/>
    <property type="evidence" value="ECO:0007669"/>
    <property type="project" value="TreeGrafter"/>
</dbReference>
<dbReference type="InterPro" id="IPR041492">
    <property type="entry name" value="HAD_2"/>
</dbReference>
<dbReference type="InterPro" id="IPR023214">
    <property type="entry name" value="HAD_sf"/>
</dbReference>
<dbReference type="Gene3D" id="3.40.50.1000">
    <property type="entry name" value="HAD superfamily/HAD-like"/>
    <property type="match status" value="1"/>
</dbReference>
<dbReference type="NCBIfam" id="TIGR01509">
    <property type="entry name" value="HAD-SF-IA-v3"/>
    <property type="match status" value="1"/>
</dbReference>
<protein>
    <submittedName>
        <fullName evidence="1">Unannotated protein</fullName>
    </submittedName>
</protein>
<dbReference type="Pfam" id="PF13419">
    <property type="entry name" value="HAD_2"/>
    <property type="match status" value="1"/>
</dbReference>
<gene>
    <name evidence="1" type="ORF">UFOPK2399_00473</name>
</gene>
<dbReference type="AlphaFoldDB" id="A0A6J6NMT7"/>
<name>A0A6J6NMT7_9ZZZZ</name>
<dbReference type="InterPro" id="IPR050155">
    <property type="entry name" value="HAD-like_hydrolase_sf"/>
</dbReference>
<dbReference type="InterPro" id="IPR036412">
    <property type="entry name" value="HAD-like_sf"/>
</dbReference>
<proteinExistence type="predicted"/>
<evidence type="ECO:0000313" key="1">
    <source>
        <dbReference type="EMBL" id="CAB4687697.1"/>
    </source>
</evidence>